<accession>N1WZV0</accession>
<organism evidence="1 2">
    <name type="scientific">Psychroflexus gondwanensis ACAM 44</name>
    <dbReference type="NCBI Taxonomy" id="1189619"/>
    <lineage>
        <taxon>Bacteria</taxon>
        <taxon>Pseudomonadati</taxon>
        <taxon>Bacteroidota</taxon>
        <taxon>Flavobacteriia</taxon>
        <taxon>Flavobacteriales</taxon>
        <taxon>Flavobacteriaceae</taxon>
        <taxon>Psychroflexus</taxon>
    </lineage>
</organism>
<protein>
    <submittedName>
        <fullName evidence="1">Uncharacterized protein</fullName>
    </submittedName>
</protein>
<comment type="caution">
    <text evidence="1">The sequence shown here is derived from an EMBL/GenBank/DDBJ whole genome shotgun (WGS) entry which is preliminary data.</text>
</comment>
<keyword evidence="2" id="KW-1185">Reference proteome</keyword>
<dbReference type="EMBL" id="APLF01000001">
    <property type="protein sequence ID" value="EMY82609.1"/>
    <property type="molecule type" value="Genomic_DNA"/>
</dbReference>
<gene>
    <name evidence="1" type="ORF">pgond44_00755</name>
</gene>
<evidence type="ECO:0000313" key="1">
    <source>
        <dbReference type="EMBL" id="EMY82609.1"/>
    </source>
</evidence>
<name>N1WZV0_9FLAO</name>
<sequence>MKVIIPVEVEQQIRLSINNYPNFDNNTEIQNIRLYKLLISLWFFIYERQQRDDTILNLRGYTNIHVKHLKKFKININKKTYSYNYLLGVLITSKLVNRNGKYKVGNFTQSYKINTNVLNGNYEEVEVNFDKLIHKLKNRKHWVRKYSSYKKHIRDCYDVKVDLSDYALWLRKNKGIKLKPIIKEGLVYQRTLNEERIFDYLNTALKVNLGNFWFTISEEGRFYNTLTNMSYTALPFIKLKGKKVIEIDVKNCQPLLLATIINNVKYKKNVEEGVFYDNMAKKLNMKRDKFKVLSYKFIFFSNKKLNSGKIYNALNNLYPGFIAEINKLREKINISRELQKLESQIMVDAIGNMDCKMMLRHDAVFVYKEDYKHIRSQVKMEFSKLGLKVQIK</sequence>
<dbReference type="AlphaFoldDB" id="N1WZV0"/>
<evidence type="ECO:0000313" key="2">
    <source>
        <dbReference type="Proteomes" id="UP000012317"/>
    </source>
</evidence>
<proteinExistence type="predicted"/>
<reference evidence="1 2" key="1">
    <citation type="journal article" date="2014" name="Genome Biol. Evol.">
        <title>Extensive gene acquisition in the extremely psychrophilic bacterial species Psychroflexus torquis and the link to sea-ice ecosystem specialism.</title>
        <authorList>
            <person name="Feng S."/>
            <person name="Powell S.M."/>
            <person name="Wilson R."/>
            <person name="Bowman J.P."/>
        </authorList>
    </citation>
    <scope>NUCLEOTIDE SEQUENCE [LARGE SCALE GENOMIC DNA]</scope>
    <source>
        <strain evidence="1 2">ACAM 44</strain>
    </source>
</reference>
<dbReference type="STRING" id="1189619.pgond44_00755"/>
<dbReference type="RefSeq" id="WP_003434818.1">
    <property type="nucleotide sequence ID" value="NZ_APLF01000001.1"/>
</dbReference>
<dbReference type="Proteomes" id="UP000012317">
    <property type="component" value="Unassembled WGS sequence"/>
</dbReference>